<dbReference type="Pfam" id="PF02534">
    <property type="entry name" value="T4SS-DNA_transf"/>
    <property type="match status" value="2"/>
</dbReference>
<feature type="transmembrane region" description="Helical" evidence="8">
    <location>
        <begin position="82"/>
        <end position="104"/>
    </location>
</feature>
<dbReference type="OrthoDB" id="9759295at2"/>
<evidence type="ECO:0008006" key="11">
    <source>
        <dbReference type="Google" id="ProtNLM"/>
    </source>
</evidence>
<evidence type="ECO:0000256" key="4">
    <source>
        <dbReference type="ARBA" id="ARBA00022692"/>
    </source>
</evidence>
<evidence type="ECO:0000256" key="2">
    <source>
        <dbReference type="ARBA" id="ARBA00008806"/>
    </source>
</evidence>
<evidence type="ECO:0000313" key="9">
    <source>
        <dbReference type="EMBL" id="RCK43182.1"/>
    </source>
</evidence>
<keyword evidence="3" id="KW-1003">Cell membrane</keyword>
<dbReference type="GO" id="GO:0005886">
    <property type="term" value="C:plasma membrane"/>
    <property type="evidence" value="ECO:0007669"/>
    <property type="project" value="UniProtKB-SubCell"/>
</dbReference>
<keyword evidence="6 8" id="KW-0472">Membrane</keyword>
<feature type="transmembrane region" description="Helical" evidence="8">
    <location>
        <begin position="18"/>
        <end position="38"/>
    </location>
</feature>
<dbReference type="InterPro" id="IPR027417">
    <property type="entry name" value="P-loop_NTPase"/>
</dbReference>
<dbReference type="InterPro" id="IPR003688">
    <property type="entry name" value="TraG/VirD4"/>
</dbReference>
<dbReference type="Gene3D" id="3.40.50.300">
    <property type="entry name" value="P-loop containing nucleotide triphosphate hydrolases"/>
    <property type="match status" value="1"/>
</dbReference>
<dbReference type="Proteomes" id="UP000252255">
    <property type="component" value="Unassembled WGS sequence"/>
</dbReference>
<evidence type="ECO:0000256" key="8">
    <source>
        <dbReference type="SAM" id="Phobius"/>
    </source>
</evidence>
<comment type="similarity">
    <text evidence="2">Belongs to the VirD4/TraG family.</text>
</comment>
<dbReference type="AlphaFoldDB" id="A0A367WRW3"/>
<keyword evidence="4 8" id="KW-0812">Transmembrane</keyword>
<feature type="region of interest" description="Disordered" evidence="7">
    <location>
        <begin position="815"/>
        <end position="836"/>
    </location>
</feature>
<evidence type="ECO:0000256" key="6">
    <source>
        <dbReference type="ARBA" id="ARBA00023136"/>
    </source>
</evidence>
<organism evidence="9 10">
    <name type="scientific">Thalassospira profundimaris</name>
    <dbReference type="NCBI Taxonomy" id="502049"/>
    <lineage>
        <taxon>Bacteria</taxon>
        <taxon>Pseudomonadati</taxon>
        <taxon>Pseudomonadota</taxon>
        <taxon>Alphaproteobacteria</taxon>
        <taxon>Rhodospirillales</taxon>
        <taxon>Thalassospiraceae</taxon>
        <taxon>Thalassospira</taxon>
    </lineage>
</organism>
<name>A0A367WRW3_9PROT</name>
<reference evidence="9 10" key="1">
    <citation type="submission" date="2014-07" db="EMBL/GenBank/DDBJ databases">
        <title>Draft genome sequence of Thalassospira profundimaris PR54-5.</title>
        <authorList>
            <person name="Lai Q."/>
            <person name="Shao Z."/>
        </authorList>
    </citation>
    <scope>NUCLEOTIDE SEQUENCE [LARGE SCALE GENOMIC DNA]</scope>
    <source>
        <strain evidence="9 10">PR54-5</strain>
    </source>
</reference>
<feature type="transmembrane region" description="Helical" evidence="8">
    <location>
        <begin position="50"/>
        <end position="70"/>
    </location>
</feature>
<evidence type="ECO:0000256" key="1">
    <source>
        <dbReference type="ARBA" id="ARBA00004651"/>
    </source>
</evidence>
<keyword evidence="5 8" id="KW-1133">Transmembrane helix</keyword>
<dbReference type="SUPFAM" id="SSF52540">
    <property type="entry name" value="P-loop containing nucleoside triphosphate hydrolases"/>
    <property type="match status" value="1"/>
</dbReference>
<feature type="transmembrane region" description="Helical" evidence="8">
    <location>
        <begin position="149"/>
        <end position="167"/>
    </location>
</feature>
<dbReference type="PANTHER" id="PTHR37937">
    <property type="entry name" value="CONJUGATIVE TRANSFER: DNA TRANSPORT"/>
    <property type="match status" value="1"/>
</dbReference>
<dbReference type="EMBL" id="JPWI01000015">
    <property type="protein sequence ID" value="RCK43182.1"/>
    <property type="molecule type" value="Genomic_DNA"/>
</dbReference>
<protein>
    <recommendedName>
        <fullName evidence="11">Conjugal transfer protein TraG</fullName>
    </recommendedName>
</protein>
<feature type="compositionally biased region" description="Basic and acidic residues" evidence="7">
    <location>
        <begin position="815"/>
        <end position="827"/>
    </location>
</feature>
<evidence type="ECO:0000313" key="10">
    <source>
        <dbReference type="Proteomes" id="UP000252255"/>
    </source>
</evidence>
<comment type="caution">
    <text evidence="9">The sequence shown here is derived from an EMBL/GenBank/DDBJ whole genome shotgun (WGS) entry which is preliminary data.</text>
</comment>
<comment type="subcellular location">
    <subcellularLocation>
        <location evidence="1">Cell membrane</location>
        <topology evidence="1">Multi-pass membrane protein</topology>
    </subcellularLocation>
</comment>
<proteinExistence type="inferred from homology"/>
<evidence type="ECO:0000256" key="7">
    <source>
        <dbReference type="SAM" id="MobiDB-lite"/>
    </source>
</evidence>
<dbReference type="InterPro" id="IPR051539">
    <property type="entry name" value="T4SS-coupling_protein"/>
</dbReference>
<evidence type="ECO:0000256" key="3">
    <source>
        <dbReference type="ARBA" id="ARBA00022475"/>
    </source>
</evidence>
<sequence>MKTNKLVEDYHRHNRYHLAWSIVAAFSFLVLFLLSWPTEATFIQNVYGKVFVLAIALSLGMFLAGSALLLSSSTKHMRIRWWAWLLAILAYATGLAGLTTALFIKARGQVDLDNTFGAYFRMFVVNPGRIGEVYFDWAYNAAISLNPPVTWIAALIVSALFIVMGIIQNPHDDRRTLHGFSRLATYADLKRWRQWRDGWFCRKRQALSFLDESGIVLGRFKQGLKSSTYLRRDETLTALALAAPGIGKTQGIAIPTILSKGMDKWSMFIFDIKGELYEKTGGYRSSIGPVIRFEPSGDRGARWNPLSPMRSLPDEGQCHLEMMALQKALGELYGEDHAQDARISLQSLMRNDSDWRKTVLDDPEAIYPAGTAPASVNQKEIIRIIRDKVIPHARKMGLFQSQRETYLRKLSMGLVAEPDGGSQGNGKHFLDRARAAGFALMGLTICRAERDGVEPNFGRMIDLWSNALSGAGGDIDEDPQEQLDAVTEALNTLIDECKAYGYPEQIRQELIDLKTAGEEEKGGIFSSLANGLNIFKLSTVRERTSTSDFALEDMRGMTGKDGKSYPVTLYLVVSLENIQSMAQIMIMLTEAMQSRLISQPAHIASKARKVLFLLDEFAQIPKMQTLLSGPAVGRSQRVANLLIAQSYGQIEGKYGATGLKELKDTTEWKLIFPLTDSATAEDISKSIGNETIEDSSESGSYHGFGGAISAMFDGMAGKQITTSTNKSRSLKGHPLFSASDLMSTDNGGKMENGQQIILALRKYNRPIVCDTPFAYNDKHISKLTAIPAPEPDPDGETTNGMGFCGKLAHLHHVPAAKDKLKPREKTKTRNPFKAAA</sequence>
<evidence type="ECO:0000256" key="5">
    <source>
        <dbReference type="ARBA" id="ARBA00022989"/>
    </source>
</evidence>
<dbReference type="PANTHER" id="PTHR37937:SF1">
    <property type="entry name" value="CONJUGATIVE TRANSFER: DNA TRANSPORT"/>
    <property type="match status" value="1"/>
</dbReference>
<accession>A0A367WRW3</accession>
<dbReference type="CDD" id="cd01127">
    <property type="entry name" value="TrwB_TraG_TraD_VirD4"/>
    <property type="match status" value="2"/>
</dbReference>
<gene>
    <name evidence="9" type="ORF">TH30_19360</name>
</gene>